<sequence length="169" mass="18086">MVDPDDFRFGMRHLAAAVNIVSSLNGDKPCGLLATAVCSVSAEPPMLLACINRNANSFAAINDSGHFCINVLRGGQYDLAQQFMKQNGHRRFEGLDWRTLSTGAPSINNALVNFDCEVVNTIEAGSHMVFIGRVVAVKCHGEGDPLLYFNGGYAAVRDLPSDIVPMGAG</sequence>
<comment type="caution">
    <text evidence="3">The sequence shown here is derived from an EMBL/GenBank/DDBJ whole genome shotgun (WGS) entry which is preliminary data.</text>
</comment>
<proteinExistence type="predicted"/>
<dbReference type="SMART" id="SM00903">
    <property type="entry name" value="Flavin_Reduct"/>
    <property type="match status" value="1"/>
</dbReference>
<dbReference type="Pfam" id="PF01613">
    <property type="entry name" value="Flavin_Reduct"/>
    <property type="match status" value="1"/>
</dbReference>
<gene>
    <name evidence="3" type="ORF">KY465_00815</name>
</gene>
<keyword evidence="1" id="KW-0560">Oxidoreductase</keyword>
<evidence type="ECO:0000313" key="3">
    <source>
        <dbReference type="EMBL" id="MBW3095813.1"/>
    </source>
</evidence>
<evidence type="ECO:0000313" key="4">
    <source>
        <dbReference type="Proteomes" id="UP001430804"/>
    </source>
</evidence>
<evidence type="ECO:0000259" key="2">
    <source>
        <dbReference type="SMART" id="SM00903"/>
    </source>
</evidence>
<dbReference type="InterPro" id="IPR050268">
    <property type="entry name" value="NADH-dep_flavin_reductase"/>
</dbReference>
<dbReference type="PANTHER" id="PTHR30466:SF1">
    <property type="entry name" value="FMN REDUCTASE (NADH) RUTF"/>
    <property type="match status" value="1"/>
</dbReference>
<name>A0ABS6WIN9_9HYPH</name>
<dbReference type="EMBL" id="JAHWQX010000001">
    <property type="protein sequence ID" value="MBW3095813.1"/>
    <property type="molecule type" value="Genomic_DNA"/>
</dbReference>
<dbReference type="Proteomes" id="UP001430804">
    <property type="component" value="Unassembled WGS sequence"/>
</dbReference>
<feature type="domain" description="Flavin reductase like" evidence="2">
    <location>
        <begin position="11"/>
        <end position="155"/>
    </location>
</feature>
<accession>A0ABS6WIN9</accession>
<keyword evidence="4" id="KW-1185">Reference proteome</keyword>
<protein>
    <submittedName>
        <fullName evidence="3">Flavin reductase family protein</fullName>
    </submittedName>
</protein>
<dbReference type="InterPro" id="IPR002563">
    <property type="entry name" value="Flavin_Rdtase-like_dom"/>
</dbReference>
<dbReference type="PANTHER" id="PTHR30466">
    <property type="entry name" value="FLAVIN REDUCTASE"/>
    <property type="match status" value="1"/>
</dbReference>
<reference evidence="3" key="1">
    <citation type="submission" date="2021-07" db="EMBL/GenBank/DDBJ databases">
        <title>Pseudohoeflea marina sp. nov. a polyhydroxyalcanoate-producing bacterium.</title>
        <authorList>
            <person name="Zheng W."/>
            <person name="Yu S."/>
            <person name="Huang Y."/>
        </authorList>
    </citation>
    <scope>NUCLEOTIDE SEQUENCE</scope>
    <source>
        <strain evidence="3">DP4N28-3</strain>
    </source>
</reference>
<organism evidence="3 4">
    <name type="scientific">Pseudohoeflea coraliihabitans</name>
    <dbReference type="NCBI Taxonomy" id="2860393"/>
    <lineage>
        <taxon>Bacteria</taxon>
        <taxon>Pseudomonadati</taxon>
        <taxon>Pseudomonadota</taxon>
        <taxon>Alphaproteobacteria</taxon>
        <taxon>Hyphomicrobiales</taxon>
        <taxon>Rhizobiaceae</taxon>
        <taxon>Pseudohoeflea</taxon>
    </lineage>
</organism>
<evidence type="ECO:0000256" key="1">
    <source>
        <dbReference type="ARBA" id="ARBA00023002"/>
    </source>
</evidence>